<dbReference type="CDD" id="cd00673">
    <property type="entry name" value="AlaRS_core"/>
    <property type="match status" value="1"/>
</dbReference>
<dbReference type="InterPro" id="IPR018163">
    <property type="entry name" value="Thr/Ala-tRNA-synth_IIc_edit"/>
</dbReference>
<dbReference type="InterPro" id="IPR012947">
    <property type="entry name" value="tRNA_SAD"/>
</dbReference>
<dbReference type="SUPFAM" id="SSF55186">
    <property type="entry name" value="ThrRS/AlaRS common domain"/>
    <property type="match status" value="1"/>
</dbReference>
<gene>
    <name evidence="11" type="ORF">AC477_05740</name>
</gene>
<keyword evidence="3" id="KW-0820">tRNA-binding</keyword>
<dbReference type="HAMAP" id="MF_00036_B">
    <property type="entry name" value="Ala_tRNA_synth_B"/>
    <property type="match status" value="1"/>
</dbReference>
<dbReference type="PRINTS" id="PR00980">
    <property type="entry name" value="TRNASYNTHALA"/>
</dbReference>
<dbReference type="PROSITE" id="PS50860">
    <property type="entry name" value="AA_TRNA_LIGASE_II_ALA"/>
    <property type="match status" value="1"/>
</dbReference>
<keyword evidence="8" id="KW-0648">Protein biosynthesis</keyword>
<keyword evidence="7" id="KW-0694">RNA-binding</keyword>
<dbReference type="GO" id="GO:0005829">
    <property type="term" value="C:cytosol"/>
    <property type="evidence" value="ECO:0007669"/>
    <property type="project" value="TreeGrafter"/>
</dbReference>
<dbReference type="InterPro" id="IPR050058">
    <property type="entry name" value="Ala-tRNA_ligase"/>
</dbReference>
<dbReference type="Proteomes" id="UP000037237">
    <property type="component" value="Unassembled WGS sequence"/>
</dbReference>
<dbReference type="NCBIfam" id="NF002436">
    <property type="entry name" value="PRK01584.1"/>
    <property type="match status" value="1"/>
</dbReference>
<dbReference type="Gene3D" id="3.30.930.10">
    <property type="entry name" value="Bira Bifunctional Protein, Domain 2"/>
    <property type="match status" value="1"/>
</dbReference>
<keyword evidence="6" id="KW-0067">ATP-binding</keyword>
<dbReference type="Pfam" id="PF07973">
    <property type="entry name" value="tRNA_SAD"/>
    <property type="match status" value="1"/>
</dbReference>
<evidence type="ECO:0000256" key="4">
    <source>
        <dbReference type="ARBA" id="ARBA00022598"/>
    </source>
</evidence>
<evidence type="ECO:0000256" key="2">
    <source>
        <dbReference type="ARBA" id="ARBA00013168"/>
    </source>
</evidence>
<evidence type="ECO:0000313" key="11">
    <source>
        <dbReference type="EMBL" id="KON29585.1"/>
    </source>
</evidence>
<dbReference type="GO" id="GO:0002161">
    <property type="term" value="F:aminoacyl-tRNA deacylase activity"/>
    <property type="evidence" value="ECO:0007669"/>
    <property type="project" value="UniProtKB-ARBA"/>
</dbReference>
<dbReference type="GO" id="GO:0000049">
    <property type="term" value="F:tRNA binding"/>
    <property type="evidence" value="ECO:0007669"/>
    <property type="project" value="UniProtKB-KW"/>
</dbReference>
<dbReference type="GO" id="GO:0006419">
    <property type="term" value="P:alanyl-tRNA aminoacylation"/>
    <property type="evidence" value="ECO:0007669"/>
    <property type="project" value="InterPro"/>
</dbReference>
<dbReference type="Gene3D" id="3.30.980.10">
    <property type="entry name" value="Threonyl-trna Synthetase, Chain A, domain 2"/>
    <property type="match status" value="1"/>
</dbReference>
<evidence type="ECO:0000256" key="1">
    <source>
        <dbReference type="ARBA" id="ARBA00008226"/>
    </source>
</evidence>
<dbReference type="GO" id="GO:0005524">
    <property type="term" value="F:ATP binding"/>
    <property type="evidence" value="ECO:0007669"/>
    <property type="project" value="UniProtKB-KW"/>
</dbReference>
<reference evidence="11 12" key="1">
    <citation type="submission" date="2015-06" db="EMBL/GenBank/DDBJ databases">
        <title>New insights into the roles of widespread benthic archaea in carbon and nitrogen cycling.</title>
        <authorList>
            <person name="Lazar C.S."/>
            <person name="Baker B.J."/>
            <person name="Seitz K.W."/>
            <person name="Hyde A.S."/>
            <person name="Dick G.J."/>
            <person name="Hinrichs K.-U."/>
            <person name="Teske A.P."/>
        </authorList>
    </citation>
    <scope>NUCLEOTIDE SEQUENCE [LARGE SCALE GENOMIC DNA]</scope>
    <source>
        <strain evidence="11">SG8-32-1</strain>
    </source>
</reference>
<keyword evidence="4 11" id="KW-0436">Ligase</keyword>
<evidence type="ECO:0000256" key="9">
    <source>
        <dbReference type="ARBA" id="ARBA00023146"/>
    </source>
</evidence>
<dbReference type="InterPro" id="IPR018164">
    <property type="entry name" value="Ala-tRNA-synth_IIc_N"/>
</dbReference>
<dbReference type="FunFam" id="3.30.980.10:FF:000004">
    <property type="entry name" value="Alanine--tRNA ligase, cytoplasmic"/>
    <property type="match status" value="1"/>
</dbReference>
<dbReference type="GO" id="GO:0004813">
    <property type="term" value="F:alanine-tRNA ligase activity"/>
    <property type="evidence" value="ECO:0007669"/>
    <property type="project" value="UniProtKB-EC"/>
</dbReference>
<dbReference type="InterPro" id="IPR018162">
    <property type="entry name" value="Ala-tRNA-ligase_IIc_anticod-bd"/>
</dbReference>
<dbReference type="EC" id="6.1.1.7" evidence="2"/>
<dbReference type="InterPro" id="IPR018165">
    <property type="entry name" value="Ala-tRNA-synth_IIc_core"/>
</dbReference>
<dbReference type="EMBL" id="LFWU01000151">
    <property type="protein sequence ID" value="KON29585.1"/>
    <property type="molecule type" value="Genomic_DNA"/>
</dbReference>
<feature type="domain" description="Alanyl-transfer RNA synthetases family profile" evidence="10">
    <location>
        <begin position="3"/>
        <end position="591"/>
    </location>
</feature>
<evidence type="ECO:0000256" key="6">
    <source>
        <dbReference type="ARBA" id="ARBA00022840"/>
    </source>
</evidence>
<keyword evidence="9" id="KW-0030">Aminoacyl-tRNA synthetase</keyword>
<protein>
    <recommendedName>
        <fullName evidence="2">alanine--tRNA ligase</fullName>
        <ecNumber evidence="2">6.1.1.7</ecNumber>
    </recommendedName>
</protein>
<evidence type="ECO:0000256" key="7">
    <source>
        <dbReference type="ARBA" id="ARBA00022884"/>
    </source>
</evidence>
<proteinExistence type="inferred from homology"/>
<keyword evidence="5" id="KW-0547">Nucleotide-binding</keyword>
<dbReference type="Pfam" id="PF01411">
    <property type="entry name" value="tRNA-synt_2c"/>
    <property type="match status" value="1"/>
</dbReference>
<comment type="caution">
    <text evidence="11">The sequence shown here is derived from an EMBL/GenBank/DDBJ whole genome shotgun (WGS) entry which is preliminary data.</text>
</comment>
<dbReference type="SUPFAM" id="SSF101353">
    <property type="entry name" value="Putative anticodon-binding domain of alanyl-tRNA synthetase (AlaRS)"/>
    <property type="match status" value="1"/>
</dbReference>
<evidence type="ECO:0000256" key="5">
    <source>
        <dbReference type="ARBA" id="ARBA00022741"/>
    </source>
</evidence>
<sequence length="598" mass="68249">MVIDSKKLKKMFLAFFSESQHRLIPNSPLIPEYDPTVLFTPAGMHPLIPYFLGQPHPLGKKLMNVQKCFRTGDIECVGDNSHLTFFEMLGSWSLGDYFKKEAISLSYDFLTNKRWLNLDKNKLFITVFSGDQTAPRDLESSKAWNVLGVPDDHIFFLPREENWWGPIGQTGPCGPCTEMFYDTGKTPCSPSCTPGCSCGKYFELWNDVFMEYNRTSSGCYELLKQKNVDTGMGVEHTAAMLEEKENVFEIAAIRPIAKKVEEIASISTPSPIEERSIRIITDHIRASTFFLGDLRGVKPSNVDRGYVLRRLIRRAIRFGRLLGIEIDFLRYLAEIVIKINESEYPLLREKEVYILDEFSKEETKFKNTLEKGLRKFQRIAENSPKIDGKNAFLLFQSFGFPIELTKELATENGIEVDEEEFKNEYEQHQKVSSASAKKLFKGGLSDASVETKRLHTATHLLNEALRKVLKKKDIVQRGSNITPDRLRFDFNFDRPLKTEEIVAIEKMVNEQINKGLQIKREEMTVEAAKKRGAQAVFDHKYDCDNISVYTIGDFSTEICGGPHVSNTIELGIFRITKEKGIASGVRRIRAVLQKNPEV</sequence>
<evidence type="ECO:0000259" key="10">
    <source>
        <dbReference type="PROSITE" id="PS50860"/>
    </source>
</evidence>
<dbReference type="InterPro" id="IPR002318">
    <property type="entry name" value="Ala-tRNA-lgiase_IIc"/>
</dbReference>
<dbReference type="InterPro" id="IPR023033">
    <property type="entry name" value="Ala_tRNA_ligase_euk/bac"/>
</dbReference>
<evidence type="ECO:0000313" key="12">
    <source>
        <dbReference type="Proteomes" id="UP000037237"/>
    </source>
</evidence>
<dbReference type="SUPFAM" id="SSF55681">
    <property type="entry name" value="Class II aaRS and biotin synthetases"/>
    <property type="match status" value="1"/>
</dbReference>
<dbReference type="InterPro" id="IPR045864">
    <property type="entry name" value="aa-tRNA-synth_II/BPL/LPL"/>
</dbReference>
<dbReference type="Gene3D" id="3.30.54.20">
    <property type="match status" value="1"/>
</dbReference>
<evidence type="ECO:0000256" key="3">
    <source>
        <dbReference type="ARBA" id="ARBA00022555"/>
    </source>
</evidence>
<dbReference type="PANTHER" id="PTHR11777:SF9">
    <property type="entry name" value="ALANINE--TRNA LIGASE, CYTOPLASMIC"/>
    <property type="match status" value="1"/>
</dbReference>
<dbReference type="PATRIC" id="fig|1685124.3.peg.1176"/>
<evidence type="ECO:0000256" key="8">
    <source>
        <dbReference type="ARBA" id="ARBA00022917"/>
    </source>
</evidence>
<name>A0A0M0BMM5_9ARCH</name>
<dbReference type="PANTHER" id="PTHR11777">
    <property type="entry name" value="ALANYL-TRNA SYNTHETASE"/>
    <property type="match status" value="1"/>
</dbReference>
<accession>A0A0M0BMM5</accession>
<organism evidence="11 12">
    <name type="scientific">miscellaneous Crenarchaeota group-1 archaeon SG8-32-1</name>
    <dbReference type="NCBI Taxonomy" id="1685124"/>
    <lineage>
        <taxon>Archaea</taxon>
        <taxon>Candidatus Bathyarchaeota</taxon>
        <taxon>MCG-1</taxon>
    </lineage>
</organism>
<dbReference type="SMART" id="SM00863">
    <property type="entry name" value="tRNA_SAD"/>
    <property type="match status" value="1"/>
</dbReference>
<dbReference type="AlphaFoldDB" id="A0A0M0BMM5"/>
<comment type="similarity">
    <text evidence="1">Belongs to the class-II aminoacyl-tRNA synthetase family.</text>
</comment>